<dbReference type="AlphaFoldDB" id="A0A8T0FUG5"/>
<proteinExistence type="predicted"/>
<keyword evidence="3" id="KW-1185">Reference proteome</keyword>
<dbReference type="EMBL" id="JABXBU010000002">
    <property type="protein sequence ID" value="KAF8794416.1"/>
    <property type="molecule type" value="Genomic_DNA"/>
</dbReference>
<evidence type="ECO:0000313" key="2">
    <source>
        <dbReference type="EMBL" id="KAF8794416.1"/>
    </source>
</evidence>
<evidence type="ECO:0000313" key="3">
    <source>
        <dbReference type="Proteomes" id="UP000807504"/>
    </source>
</evidence>
<evidence type="ECO:0000256" key="1">
    <source>
        <dbReference type="SAM" id="MobiDB-lite"/>
    </source>
</evidence>
<name>A0A8T0FUG5_ARGBR</name>
<reference evidence="2" key="2">
    <citation type="submission" date="2020-06" db="EMBL/GenBank/DDBJ databases">
        <authorList>
            <person name="Sheffer M."/>
        </authorList>
    </citation>
    <scope>NUCLEOTIDE SEQUENCE</scope>
</reference>
<dbReference type="Proteomes" id="UP000807504">
    <property type="component" value="Unassembled WGS sequence"/>
</dbReference>
<protein>
    <submittedName>
        <fullName evidence="2">Uncharacterized protein</fullName>
    </submittedName>
</protein>
<feature type="region of interest" description="Disordered" evidence="1">
    <location>
        <begin position="19"/>
        <end position="48"/>
    </location>
</feature>
<reference evidence="2" key="1">
    <citation type="journal article" date="2020" name="bioRxiv">
        <title>Chromosome-level reference genome of the European wasp spider Argiope bruennichi: a resource for studies on range expansion and evolutionary adaptation.</title>
        <authorList>
            <person name="Sheffer M.M."/>
            <person name="Hoppe A."/>
            <person name="Krehenwinkel H."/>
            <person name="Uhl G."/>
            <person name="Kuss A.W."/>
            <person name="Jensen L."/>
            <person name="Jensen C."/>
            <person name="Gillespie R.G."/>
            <person name="Hoff K.J."/>
            <person name="Prost S."/>
        </authorList>
    </citation>
    <scope>NUCLEOTIDE SEQUENCE</scope>
</reference>
<sequence>MNGLTRFPTVPIYCLASPKGERVSDSVSNRLSSPKVEMPSRGARRYGGRHSANLSWRSRVFLLQTKFPLDVHDELAHSP</sequence>
<accession>A0A8T0FUG5</accession>
<organism evidence="2 3">
    <name type="scientific">Argiope bruennichi</name>
    <name type="common">Wasp spider</name>
    <name type="synonym">Aranea bruennichi</name>
    <dbReference type="NCBI Taxonomy" id="94029"/>
    <lineage>
        <taxon>Eukaryota</taxon>
        <taxon>Metazoa</taxon>
        <taxon>Ecdysozoa</taxon>
        <taxon>Arthropoda</taxon>
        <taxon>Chelicerata</taxon>
        <taxon>Arachnida</taxon>
        <taxon>Araneae</taxon>
        <taxon>Araneomorphae</taxon>
        <taxon>Entelegynae</taxon>
        <taxon>Araneoidea</taxon>
        <taxon>Araneidae</taxon>
        <taxon>Argiope</taxon>
    </lineage>
</organism>
<gene>
    <name evidence="2" type="ORF">HNY73_002399</name>
</gene>
<comment type="caution">
    <text evidence="2">The sequence shown here is derived from an EMBL/GenBank/DDBJ whole genome shotgun (WGS) entry which is preliminary data.</text>
</comment>